<gene>
    <name evidence="1" type="ORF">MN202_04515</name>
</gene>
<comment type="caution">
    <text evidence="1">The sequence shown here is derived from an EMBL/GenBank/DDBJ whole genome shotgun (WGS) entry which is preliminary data.</text>
</comment>
<dbReference type="SUPFAM" id="SSF81901">
    <property type="entry name" value="HCP-like"/>
    <property type="match status" value="1"/>
</dbReference>
<name>A0ABU8C3J4_9GAMM</name>
<organism evidence="1 2">
    <name type="scientific">Rheinheimera muenzenbergensis</name>
    <dbReference type="NCBI Taxonomy" id="1193628"/>
    <lineage>
        <taxon>Bacteria</taxon>
        <taxon>Pseudomonadati</taxon>
        <taxon>Pseudomonadota</taxon>
        <taxon>Gammaproteobacteria</taxon>
        <taxon>Chromatiales</taxon>
        <taxon>Chromatiaceae</taxon>
        <taxon>Rheinheimera</taxon>
    </lineage>
</organism>
<evidence type="ECO:0008006" key="3">
    <source>
        <dbReference type="Google" id="ProtNLM"/>
    </source>
</evidence>
<dbReference type="RefSeq" id="WP_335734902.1">
    <property type="nucleotide sequence ID" value="NZ_JALAAR010000003.1"/>
</dbReference>
<dbReference type="EMBL" id="JALAAR010000003">
    <property type="protein sequence ID" value="MEH8016482.1"/>
    <property type="molecule type" value="Genomic_DNA"/>
</dbReference>
<evidence type="ECO:0000313" key="2">
    <source>
        <dbReference type="Proteomes" id="UP001375382"/>
    </source>
</evidence>
<protein>
    <recommendedName>
        <fullName evidence="3">Sel1 repeat-containing protein</fullName>
    </recommendedName>
</protein>
<dbReference type="Gene3D" id="1.25.40.10">
    <property type="entry name" value="Tetratricopeptide repeat domain"/>
    <property type="match status" value="1"/>
</dbReference>
<proteinExistence type="predicted"/>
<dbReference type="Proteomes" id="UP001375382">
    <property type="component" value="Unassembled WGS sequence"/>
</dbReference>
<accession>A0ABU8C3J4</accession>
<evidence type="ECO:0000313" key="1">
    <source>
        <dbReference type="EMBL" id="MEH8016482.1"/>
    </source>
</evidence>
<reference evidence="1 2" key="1">
    <citation type="journal article" date="2023" name="Ecotoxicol. Environ. Saf.">
        <title>Mercury remediation potential of mercury-resistant strain Rheinheimera metallidurans sp. nov. isolated from a municipal waste dumping site.</title>
        <authorList>
            <person name="Yadav V."/>
            <person name="Manjhi A."/>
            <person name="Vadakedath N."/>
        </authorList>
    </citation>
    <scope>NUCLEOTIDE SEQUENCE [LARGE SCALE GENOMIC DNA]</scope>
    <source>
        <strain evidence="1 2">E-49</strain>
    </source>
</reference>
<keyword evidence="2" id="KW-1185">Reference proteome</keyword>
<dbReference type="InterPro" id="IPR011990">
    <property type="entry name" value="TPR-like_helical_dom_sf"/>
</dbReference>
<sequence>MKLLSLCLIVVFVIGAYVYFLEHNRQTYEQGVVELKLGNVDRSVALLEQSAKRGSNQAVSLLAELYAVGKHVPADRRQALHYVNKLKREQKNQVVQAIVYALEHREQDSDKDELAFWRSHLSKVEMLEK</sequence>